<dbReference type="Gene3D" id="1.25.40.420">
    <property type="match status" value="1"/>
</dbReference>
<evidence type="ECO:0000256" key="3">
    <source>
        <dbReference type="SAM" id="MobiDB-lite"/>
    </source>
</evidence>
<dbReference type="Pfam" id="PF01344">
    <property type="entry name" value="Kelch_1"/>
    <property type="match status" value="2"/>
</dbReference>
<feature type="region of interest" description="Disordered" evidence="3">
    <location>
        <begin position="72"/>
        <end position="94"/>
    </location>
</feature>
<dbReference type="Pfam" id="PF24681">
    <property type="entry name" value="Kelch_KLHDC2_KLHL20_DRC7"/>
    <property type="match status" value="1"/>
</dbReference>
<feature type="compositionally biased region" description="Low complexity" evidence="3">
    <location>
        <begin position="450"/>
        <end position="460"/>
    </location>
</feature>
<dbReference type="PANTHER" id="PTHR24412:SF396">
    <property type="entry name" value="INFLUENZA VIRUS NS1A-BINDING PROTEIN"/>
    <property type="match status" value="1"/>
</dbReference>
<evidence type="ECO:0000313" key="5">
    <source>
        <dbReference type="EMBL" id="KAG8517326.1"/>
    </source>
</evidence>
<dbReference type="EMBL" id="JAGFMF010011659">
    <property type="protein sequence ID" value="KAG8517326.1"/>
    <property type="molecule type" value="Genomic_DNA"/>
</dbReference>
<dbReference type="SUPFAM" id="SSF117281">
    <property type="entry name" value="Kelch motif"/>
    <property type="match status" value="1"/>
</dbReference>
<dbReference type="PROSITE" id="PS50097">
    <property type="entry name" value="BTB"/>
    <property type="match status" value="1"/>
</dbReference>
<dbReference type="Pfam" id="PF07707">
    <property type="entry name" value="BACK"/>
    <property type="match status" value="1"/>
</dbReference>
<evidence type="ECO:0000256" key="1">
    <source>
        <dbReference type="ARBA" id="ARBA00022441"/>
    </source>
</evidence>
<dbReference type="SMART" id="SM00612">
    <property type="entry name" value="Kelch"/>
    <property type="match status" value="6"/>
</dbReference>
<reference evidence="5" key="1">
    <citation type="journal article" date="2021" name="Evol. Appl.">
        <title>The genome of the Pyrenean desman and the effects of bottlenecks and inbreeding on the genomic landscape of an endangered species.</title>
        <authorList>
            <person name="Escoda L."/>
            <person name="Castresana J."/>
        </authorList>
    </citation>
    <scope>NUCLEOTIDE SEQUENCE</scope>
    <source>
        <strain evidence="5">IBE-C5619</strain>
    </source>
</reference>
<dbReference type="InterPro" id="IPR000210">
    <property type="entry name" value="BTB/POZ_dom"/>
</dbReference>
<keyword evidence="1" id="KW-0880">Kelch repeat</keyword>
<dbReference type="Proteomes" id="UP000700334">
    <property type="component" value="Unassembled WGS sequence"/>
</dbReference>
<dbReference type="InterPro" id="IPR011705">
    <property type="entry name" value="BACK"/>
</dbReference>
<dbReference type="SMART" id="SM00875">
    <property type="entry name" value="BACK"/>
    <property type="match status" value="1"/>
</dbReference>
<comment type="caution">
    <text evidence="5">The sequence shown here is derived from an EMBL/GenBank/DDBJ whole genome shotgun (WGS) entry which is preliminary data.</text>
</comment>
<feature type="region of interest" description="Disordered" evidence="3">
    <location>
        <begin position="440"/>
        <end position="464"/>
    </location>
</feature>
<protein>
    <submittedName>
        <fullName evidence="5">Influenza virus NS1A-binding protein</fullName>
    </submittedName>
</protein>
<dbReference type="FunFam" id="3.30.710.10:FF:000068">
    <property type="entry name" value="Influenza virus NS1A-binding protein-like protein"/>
    <property type="match status" value="1"/>
</dbReference>
<dbReference type="SMART" id="SM00225">
    <property type="entry name" value="BTB"/>
    <property type="match status" value="1"/>
</dbReference>
<dbReference type="SUPFAM" id="SSF54695">
    <property type="entry name" value="POZ domain"/>
    <property type="match status" value="1"/>
</dbReference>
<feature type="domain" description="BTB" evidence="4">
    <location>
        <begin position="215"/>
        <end position="282"/>
    </location>
</feature>
<dbReference type="FunFam" id="2.120.10.80:FF:000027">
    <property type="entry name" value="Influenza virus NS1A-binding protein-like protein"/>
    <property type="match status" value="1"/>
</dbReference>
<proteinExistence type="predicted"/>
<accession>A0A8J6DQU2</accession>
<dbReference type="OrthoDB" id="45365at2759"/>
<keyword evidence="2" id="KW-0677">Repeat</keyword>
<dbReference type="Gene3D" id="2.120.10.80">
    <property type="entry name" value="Kelch-type beta propeller"/>
    <property type="match status" value="2"/>
</dbReference>
<evidence type="ECO:0000256" key="2">
    <source>
        <dbReference type="ARBA" id="ARBA00022737"/>
    </source>
</evidence>
<dbReference type="Gene3D" id="3.30.710.10">
    <property type="entry name" value="Potassium Channel Kv1.1, Chain A"/>
    <property type="match status" value="1"/>
</dbReference>
<dbReference type="InterPro" id="IPR006652">
    <property type="entry name" value="Kelch_1"/>
</dbReference>
<dbReference type="Pfam" id="PF00651">
    <property type="entry name" value="BTB"/>
    <property type="match status" value="1"/>
</dbReference>
<sequence>MLACSLARSCGVRFLGCCFGAAAQRKVIANSADLAHLEAPASDRSSGDEFFRLFSDEPGRLHWSLGPRRRMRLRPESSRGTARSGSGHGAVSRPGIGCASDNALGRSGLAPLWGSQEQLQLSEGRKRALRSRAAMVARSRWQPSAVAGSLLSPRAGPWGVRNEKFAGEDARDSGADDPLEGGKMIPNGYLMFEDENFIESSVAKLNALRKSGQFCDVRLQVCGHEMLAHRAVLACCSPYLFEIFNSDSDSHGVSHVKFDDLNPEAVEVLLNYAYTAQLKADKELVKDVYSAAKKLKMDRVKQVCGDYLLSRMDVTSCISYRNFASCMGDFRLLNKVDAYIQEHLLQVSEEEEFLKLPRLKLEVLLEDNVCLPSNGKVYTKVIDWVQRSIWENGGSLEELMEEVQTLYYSADHKLLDGNLLDGQAEVFGSDDDHIQFVQKKPPRENGHKQISSSSIGSISSPNATIQSPKHEWKIVASEKTSNNTYLCLAVLDGIFCVIFLHGRNSPQSSPTSTPKLIKSLSFEMQPDDLIEKPMSPMQYARSGLGTAEMNGKLIAAGGYNREECLRTVECYDPHTDHWSFLAPMRTPRARFQMAVLMGQLYVVGGSNGHSDDLSCGEMYDPNIDDWIPVPELRTNRCNAGVCALNGKLYIVGGSDPYGQKGLKNCDVFDPVTKSWTSCAPLNIRRHQSAVCELGGYLYIIGGAESWNCLNTVERYNPENNTWTLIAPMNVARRGAGVAVLDGKLFVGGGFDGSHAISCVEMYDPSRNEWKIMGNMTSPRSNAGIATVGSTIYAVGGFDGNEFLNTVEVYNLESNEWSPYTKIFQF</sequence>
<dbReference type="PANTHER" id="PTHR24412">
    <property type="entry name" value="KELCH PROTEIN"/>
    <property type="match status" value="1"/>
</dbReference>
<dbReference type="FunFam" id="2.120.10.80:FF:000039">
    <property type="entry name" value="influenza virus NS1A-binding protein"/>
    <property type="match status" value="1"/>
</dbReference>
<dbReference type="InterPro" id="IPR015915">
    <property type="entry name" value="Kelch-typ_b-propeller"/>
</dbReference>
<gene>
    <name evidence="5" type="ORF">J0S82_009268</name>
</gene>
<evidence type="ECO:0000313" key="6">
    <source>
        <dbReference type="Proteomes" id="UP000700334"/>
    </source>
</evidence>
<name>A0A8J6DQU2_GALPY</name>
<dbReference type="CDD" id="cd18306">
    <property type="entry name" value="BTB_POZ_NS1BP"/>
    <property type="match status" value="1"/>
</dbReference>
<dbReference type="CDD" id="cd18502">
    <property type="entry name" value="BACK_NS1BP_IVNS1ABP"/>
    <property type="match status" value="1"/>
</dbReference>
<dbReference type="AlphaFoldDB" id="A0A8J6DQU2"/>
<keyword evidence="6" id="KW-1185">Reference proteome</keyword>
<organism evidence="5 6">
    <name type="scientific">Galemys pyrenaicus</name>
    <name type="common">Iberian desman</name>
    <name type="synonym">Pyrenean desman</name>
    <dbReference type="NCBI Taxonomy" id="202257"/>
    <lineage>
        <taxon>Eukaryota</taxon>
        <taxon>Metazoa</taxon>
        <taxon>Chordata</taxon>
        <taxon>Craniata</taxon>
        <taxon>Vertebrata</taxon>
        <taxon>Euteleostomi</taxon>
        <taxon>Mammalia</taxon>
        <taxon>Eutheria</taxon>
        <taxon>Laurasiatheria</taxon>
        <taxon>Eulipotyphla</taxon>
        <taxon>Talpidae</taxon>
        <taxon>Galemys</taxon>
    </lineage>
</organism>
<dbReference type="InterPro" id="IPR011333">
    <property type="entry name" value="SKP1/BTB/POZ_sf"/>
</dbReference>
<evidence type="ECO:0000259" key="4">
    <source>
        <dbReference type="PROSITE" id="PS50097"/>
    </source>
</evidence>